<dbReference type="SUPFAM" id="SSF69572">
    <property type="entry name" value="Activating enzymes of the ubiquitin-like proteins"/>
    <property type="match status" value="1"/>
</dbReference>
<gene>
    <name evidence="1" type="ORF">WCD58_31045</name>
</gene>
<dbReference type="RefSeq" id="WP_337707010.1">
    <property type="nucleotide sequence ID" value="NZ_JBBEGM010000020.1"/>
</dbReference>
<dbReference type="EMBL" id="JBBEGM010000020">
    <property type="protein sequence ID" value="MEJ2865632.1"/>
    <property type="molecule type" value="Genomic_DNA"/>
</dbReference>
<dbReference type="Gene3D" id="3.40.50.720">
    <property type="entry name" value="NAD(P)-binding Rossmann-like Domain"/>
    <property type="match status" value="1"/>
</dbReference>
<reference evidence="1 2" key="1">
    <citation type="submission" date="2024-03" db="EMBL/GenBank/DDBJ databases">
        <title>Actinomycetospora sp. OC33-EN07, a novel actinomycete isolated from wild orchid (Aerides multiflora).</title>
        <authorList>
            <person name="Suriyachadkun C."/>
        </authorList>
    </citation>
    <scope>NUCLEOTIDE SEQUENCE [LARGE SCALE GENOMIC DNA]</scope>
    <source>
        <strain evidence="1 2">OC33-EN07</strain>
    </source>
</reference>
<accession>A0ABU8MEW4</accession>
<dbReference type="InterPro" id="IPR035985">
    <property type="entry name" value="Ubiquitin-activating_enz"/>
</dbReference>
<organism evidence="1 2">
    <name type="scientific">Actinomycetospora flava</name>
    <dbReference type="NCBI Taxonomy" id="3129232"/>
    <lineage>
        <taxon>Bacteria</taxon>
        <taxon>Bacillati</taxon>
        <taxon>Actinomycetota</taxon>
        <taxon>Actinomycetes</taxon>
        <taxon>Pseudonocardiales</taxon>
        <taxon>Pseudonocardiaceae</taxon>
        <taxon>Actinomycetospora</taxon>
    </lineage>
</organism>
<evidence type="ECO:0000313" key="1">
    <source>
        <dbReference type="EMBL" id="MEJ2865632.1"/>
    </source>
</evidence>
<dbReference type="NCBIfam" id="TIGR03882">
    <property type="entry name" value="cyclo_dehyd_2"/>
    <property type="match status" value="1"/>
</dbReference>
<dbReference type="Proteomes" id="UP001369736">
    <property type="component" value="Unassembled WGS sequence"/>
</dbReference>
<protein>
    <submittedName>
        <fullName evidence="1">TOMM leader peptide-binding protein</fullName>
    </submittedName>
</protein>
<dbReference type="InterPro" id="IPR022291">
    <property type="entry name" value="Bacteriocin_synth_cyclodeHase"/>
</dbReference>
<keyword evidence="2" id="KW-1185">Reference proteome</keyword>
<comment type="caution">
    <text evidence="1">The sequence shown here is derived from an EMBL/GenBank/DDBJ whole genome shotgun (WGS) entry which is preliminary data.</text>
</comment>
<proteinExistence type="predicted"/>
<sequence length="327" mass="32931">MLPPLVPPLPDRPRLRVPALHRAADVLQFGAGPSDVLVVDGLTPPLTRMVEALDGTRPTARVLAEAVAAGSSPIAARDLLERLHAAGLLAAPPAPPSGRRVVVRGAGRVAVAVACLLATSGVGRVLVEADGTVTRDDVGTGLLADDVGRPAGRAAEEAVARAGAASPSGTAARRWLSARADLVVLAEGARPDPLGAHRLVLDGRAHLPVAVVDDTGTVGPLVVPGTTPCLRCDDLVRADADDAWPRVAAELVGRRGSVPVALAAATAALAVTEILAVLDDGAPDARGAVLTLAADGTRRRRPVRRHPECGCGGLGDRALVGGGAAAA</sequence>
<evidence type="ECO:0000313" key="2">
    <source>
        <dbReference type="Proteomes" id="UP001369736"/>
    </source>
</evidence>
<name>A0ABU8MEW4_9PSEU</name>